<dbReference type="AlphaFoldDB" id="A0A7C5WS00"/>
<evidence type="ECO:0000256" key="1">
    <source>
        <dbReference type="ARBA" id="ARBA00023002"/>
    </source>
</evidence>
<dbReference type="Gene3D" id="3.40.50.720">
    <property type="entry name" value="NAD(P)-binding Rossmann-like Domain"/>
    <property type="match status" value="1"/>
</dbReference>
<name>A0A7C5WS00_9DEIN</name>
<evidence type="ECO:0000259" key="2">
    <source>
        <dbReference type="SMART" id="SM00839"/>
    </source>
</evidence>
<keyword evidence="1" id="KW-0560">Oxidoreductase</keyword>
<dbReference type="EMBL" id="DRNZ01000050">
    <property type="protein sequence ID" value="HHO57695.1"/>
    <property type="molecule type" value="Genomic_DNA"/>
</dbReference>
<proteinExistence type="predicted"/>
<dbReference type="InterPro" id="IPR006096">
    <property type="entry name" value="Glu/Leu/Phe/Val/Trp_DH_C"/>
</dbReference>
<reference evidence="3" key="1">
    <citation type="journal article" date="2020" name="mSystems">
        <title>Genome- and Community-Level Interaction Insights into Carbon Utilization and Element Cycling Functions of Hydrothermarchaeota in Hydrothermal Sediment.</title>
        <authorList>
            <person name="Zhou Z."/>
            <person name="Liu Y."/>
            <person name="Xu W."/>
            <person name="Pan J."/>
            <person name="Luo Z.H."/>
            <person name="Li M."/>
        </authorList>
    </citation>
    <scope>NUCLEOTIDE SEQUENCE [LARGE SCALE GENOMIC DNA]</scope>
    <source>
        <strain evidence="3">HyVt-523</strain>
    </source>
</reference>
<accession>A0A7C5WS00</accession>
<dbReference type="PANTHER" id="PTHR11606">
    <property type="entry name" value="GLUTAMATE DEHYDROGENASE"/>
    <property type="match status" value="1"/>
</dbReference>
<evidence type="ECO:0000313" key="3">
    <source>
        <dbReference type="EMBL" id="HHO57695.1"/>
    </source>
</evidence>
<dbReference type="GO" id="GO:0004352">
    <property type="term" value="F:glutamate dehydrogenase (NAD+) activity"/>
    <property type="evidence" value="ECO:0007669"/>
    <property type="project" value="TreeGrafter"/>
</dbReference>
<protein>
    <submittedName>
        <fullName evidence="3">Glu/Leu/Phe/Val dehydrogenase</fullName>
    </submittedName>
</protein>
<dbReference type="InterPro" id="IPR036291">
    <property type="entry name" value="NAD(P)-bd_dom_sf"/>
</dbReference>
<comment type="caution">
    <text evidence="3">The sequence shown here is derived from an EMBL/GenBank/DDBJ whole genome shotgun (WGS) entry which is preliminary data.</text>
</comment>
<dbReference type="SUPFAM" id="SSF51735">
    <property type="entry name" value="NAD(P)-binding Rossmann-fold domains"/>
    <property type="match status" value="1"/>
</dbReference>
<dbReference type="SMART" id="SM00839">
    <property type="entry name" value="ELFV_dehydrog"/>
    <property type="match status" value="1"/>
</dbReference>
<gene>
    <name evidence="3" type="ORF">ENJ85_00820</name>
</gene>
<sequence length="91" mass="10401">DILAERGVVVVPDVLANAGGVTVSYFEWVQDFNSYFWTEEEINQNLERVLREAFEAVWQVAQDRKVLLRTAAYIVAATRILEARALRGLYP</sequence>
<feature type="non-terminal residue" evidence="3">
    <location>
        <position position="1"/>
    </location>
</feature>
<feature type="domain" description="Glutamate/phenylalanine/leucine/valine/L-tryptophan dehydrogenase C-terminal" evidence="2">
    <location>
        <begin position="1"/>
        <end position="88"/>
    </location>
</feature>
<organism evidence="3">
    <name type="scientific">Oceanithermus profundus</name>
    <dbReference type="NCBI Taxonomy" id="187137"/>
    <lineage>
        <taxon>Bacteria</taxon>
        <taxon>Thermotogati</taxon>
        <taxon>Deinococcota</taxon>
        <taxon>Deinococci</taxon>
        <taxon>Thermales</taxon>
        <taxon>Thermaceae</taxon>
        <taxon>Oceanithermus</taxon>
    </lineage>
</organism>
<dbReference type="PANTHER" id="PTHR11606:SF13">
    <property type="entry name" value="GLUTAMATE DEHYDROGENASE 1, MITOCHONDRIAL"/>
    <property type="match status" value="1"/>
</dbReference>
<dbReference type="Pfam" id="PF00208">
    <property type="entry name" value="ELFV_dehydrog"/>
    <property type="match status" value="1"/>
</dbReference>
<dbReference type="GO" id="GO:0006538">
    <property type="term" value="P:L-glutamate catabolic process"/>
    <property type="evidence" value="ECO:0007669"/>
    <property type="project" value="TreeGrafter"/>
</dbReference>
<dbReference type="Gene3D" id="1.10.8.1210">
    <property type="match status" value="1"/>
</dbReference>
<dbReference type="Proteomes" id="UP000886105">
    <property type="component" value="Unassembled WGS sequence"/>
</dbReference>